<dbReference type="InterPro" id="IPR044635">
    <property type="entry name" value="UBP14-like"/>
</dbReference>
<dbReference type="EC" id="3.4.19.12" evidence="6"/>
<sequence>MALNVYIKHAGNKYDLELDPEKPPLAFKEAVYQSTGVPIDRMKIMVKGGVLKDDSDWKKIGPKEGQTFMVIGAAGELPKPPAEPTRFLEDMNDTELADVLGMPVGLTNLGNTCYMSATIQALRAIPELQAALSEFAHPIFPVCIPPNTHYTSRSRDLNPIARSLRDLYASMASSTGGVMPLAFLTVLRDAVPQFAERSRTGNGYAQQDAEECWTQLTNRLKDVPGESTLGASSSRTKFIDQYMTGTLVRTLSSPEAPDEPPSVSEENVLKVECNITVNTNFMLSGIMEALNQPVVKHSATLGREATYNSRSRLSRLPFYLAVHMVRFTWRRDINKKAKIMRKVKFPNEFDALDIVTDELREKMRPIASKRTEIEKAREERRKVRKRTRAAVPAAQGQSVDAASATEVNVESSNGGDVEMNGPGPEQSPGDELRPEEWYGEQEKRELEALIDPSIKADIGASQTGLYDLVAIITHKGAAADSGHYIAFVARRALTGKEEDQDWVKFDDDKVSVFPADKLATLDGGGEDSAAYVLLYRSKGL</sequence>
<evidence type="ECO:0000313" key="11">
    <source>
        <dbReference type="Proteomes" id="UP001203297"/>
    </source>
</evidence>
<dbReference type="EMBL" id="WTXG01000025">
    <property type="protein sequence ID" value="KAI0299041.1"/>
    <property type="molecule type" value="Genomic_DNA"/>
</dbReference>
<dbReference type="InterPro" id="IPR001394">
    <property type="entry name" value="Peptidase_C19_UCH"/>
</dbReference>
<dbReference type="Gene3D" id="3.90.70.10">
    <property type="entry name" value="Cysteine proteinases"/>
    <property type="match status" value="1"/>
</dbReference>
<evidence type="ECO:0000256" key="5">
    <source>
        <dbReference type="ARBA" id="ARBA00022807"/>
    </source>
</evidence>
<dbReference type="GO" id="GO:0070628">
    <property type="term" value="F:proteasome binding"/>
    <property type="evidence" value="ECO:0007669"/>
    <property type="project" value="TreeGrafter"/>
</dbReference>
<dbReference type="PANTHER" id="PTHR43982">
    <property type="entry name" value="UBIQUITIN CARBOXYL-TERMINAL HYDROLASE"/>
    <property type="match status" value="1"/>
</dbReference>
<dbReference type="PROSITE" id="PS50235">
    <property type="entry name" value="USP_3"/>
    <property type="match status" value="1"/>
</dbReference>
<dbReference type="InterPro" id="IPR038765">
    <property type="entry name" value="Papain-like_cys_pep_sf"/>
</dbReference>
<dbReference type="InterPro" id="IPR028889">
    <property type="entry name" value="USP"/>
</dbReference>
<comment type="catalytic activity">
    <reaction evidence="1 6">
        <text>Thiol-dependent hydrolysis of ester, thioester, amide, peptide and isopeptide bonds formed by the C-terminal Gly of ubiquitin (a 76-residue protein attached to proteins as an intracellular targeting signal).</text>
        <dbReference type="EC" id="3.4.19.12"/>
    </reaction>
</comment>
<evidence type="ECO:0000259" key="9">
    <source>
        <dbReference type="PROSITE" id="PS50235"/>
    </source>
</evidence>
<dbReference type="Proteomes" id="UP001203297">
    <property type="component" value="Unassembled WGS sequence"/>
</dbReference>
<name>A0AAD4M4C4_9AGAM</name>
<proteinExistence type="inferred from homology"/>
<keyword evidence="5 6" id="KW-0788">Thiol protease</keyword>
<protein>
    <recommendedName>
        <fullName evidence="6">Ubiquitin carboxyl-terminal hydrolase</fullName>
        <ecNumber evidence="6">3.4.19.12</ecNumber>
    </recommendedName>
</protein>
<keyword evidence="4 6" id="KW-0378">Hydrolase</keyword>
<gene>
    <name evidence="10" type="ORF">B0F90DRAFT_1730261</name>
</gene>
<accession>A0AAD4M4C4</accession>
<dbReference type="CDD" id="cd16104">
    <property type="entry name" value="Ubl_USP14_like"/>
    <property type="match status" value="1"/>
</dbReference>
<dbReference type="SUPFAM" id="SSF54236">
    <property type="entry name" value="Ubiquitin-like"/>
    <property type="match status" value="1"/>
</dbReference>
<evidence type="ECO:0000256" key="4">
    <source>
        <dbReference type="ARBA" id="ARBA00022801"/>
    </source>
</evidence>
<evidence type="ECO:0000256" key="7">
    <source>
        <dbReference type="SAM" id="MobiDB-lite"/>
    </source>
</evidence>
<dbReference type="Gene3D" id="3.10.20.90">
    <property type="entry name" value="Phosphatidylinositol 3-kinase Catalytic Subunit, Chain A, domain 1"/>
    <property type="match status" value="1"/>
</dbReference>
<dbReference type="GO" id="GO:0016579">
    <property type="term" value="P:protein deubiquitination"/>
    <property type="evidence" value="ECO:0007669"/>
    <property type="project" value="InterPro"/>
</dbReference>
<dbReference type="PROSITE" id="PS50053">
    <property type="entry name" value="UBIQUITIN_2"/>
    <property type="match status" value="1"/>
</dbReference>
<evidence type="ECO:0000259" key="8">
    <source>
        <dbReference type="PROSITE" id="PS50053"/>
    </source>
</evidence>
<evidence type="ECO:0000313" key="10">
    <source>
        <dbReference type="EMBL" id="KAI0299041.1"/>
    </source>
</evidence>
<dbReference type="Pfam" id="PF00443">
    <property type="entry name" value="UCH"/>
    <property type="match status" value="1"/>
</dbReference>
<dbReference type="InterPro" id="IPR018200">
    <property type="entry name" value="USP_CS"/>
</dbReference>
<dbReference type="AlphaFoldDB" id="A0AAD4M4C4"/>
<dbReference type="SMART" id="SM00213">
    <property type="entry name" value="UBQ"/>
    <property type="match status" value="1"/>
</dbReference>
<evidence type="ECO:0000256" key="1">
    <source>
        <dbReference type="ARBA" id="ARBA00000707"/>
    </source>
</evidence>
<keyword evidence="2 6" id="KW-0645">Protease</keyword>
<feature type="domain" description="Ubiquitin-like" evidence="8">
    <location>
        <begin position="1"/>
        <end position="71"/>
    </location>
</feature>
<dbReference type="GO" id="GO:0061136">
    <property type="term" value="P:regulation of proteasomal protein catabolic process"/>
    <property type="evidence" value="ECO:0007669"/>
    <property type="project" value="TreeGrafter"/>
</dbReference>
<feature type="compositionally biased region" description="Polar residues" evidence="7">
    <location>
        <begin position="395"/>
        <end position="414"/>
    </location>
</feature>
<evidence type="ECO:0000256" key="2">
    <source>
        <dbReference type="ARBA" id="ARBA00022670"/>
    </source>
</evidence>
<dbReference type="GO" id="GO:0004843">
    <property type="term" value="F:cysteine-type deubiquitinase activity"/>
    <property type="evidence" value="ECO:0007669"/>
    <property type="project" value="UniProtKB-UniRule"/>
</dbReference>
<dbReference type="InterPro" id="IPR000626">
    <property type="entry name" value="Ubiquitin-like_dom"/>
</dbReference>
<comment type="similarity">
    <text evidence="6">Belongs to the peptidase C19 family.</text>
</comment>
<evidence type="ECO:0000256" key="6">
    <source>
        <dbReference type="RuleBase" id="RU366025"/>
    </source>
</evidence>
<keyword evidence="11" id="KW-1185">Reference proteome</keyword>
<feature type="domain" description="USP" evidence="9">
    <location>
        <begin position="104"/>
        <end position="538"/>
    </location>
</feature>
<dbReference type="GO" id="GO:0043161">
    <property type="term" value="P:proteasome-mediated ubiquitin-dependent protein catabolic process"/>
    <property type="evidence" value="ECO:0007669"/>
    <property type="project" value="InterPro"/>
</dbReference>
<keyword evidence="3 6" id="KW-0833">Ubl conjugation pathway</keyword>
<evidence type="ECO:0000256" key="3">
    <source>
        <dbReference type="ARBA" id="ARBA00022786"/>
    </source>
</evidence>
<dbReference type="PROSITE" id="PS00972">
    <property type="entry name" value="USP_1"/>
    <property type="match status" value="1"/>
</dbReference>
<organism evidence="10 11">
    <name type="scientific">Multifurca ochricompacta</name>
    <dbReference type="NCBI Taxonomy" id="376703"/>
    <lineage>
        <taxon>Eukaryota</taxon>
        <taxon>Fungi</taxon>
        <taxon>Dikarya</taxon>
        <taxon>Basidiomycota</taxon>
        <taxon>Agaricomycotina</taxon>
        <taxon>Agaricomycetes</taxon>
        <taxon>Russulales</taxon>
        <taxon>Russulaceae</taxon>
        <taxon>Multifurca</taxon>
    </lineage>
</organism>
<dbReference type="Pfam" id="PF00240">
    <property type="entry name" value="ubiquitin"/>
    <property type="match status" value="1"/>
</dbReference>
<dbReference type="PANTHER" id="PTHR43982:SF1">
    <property type="entry name" value="UBIQUITIN CARBOXYL-TERMINAL HYDROLASE 14"/>
    <property type="match status" value="1"/>
</dbReference>
<dbReference type="InterPro" id="IPR029071">
    <property type="entry name" value="Ubiquitin-like_domsf"/>
</dbReference>
<dbReference type="PROSITE" id="PS00973">
    <property type="entry name" value="USP_2"/>
    <property type="match status" value="1"/>
</dbReference>
<comment type="caution">
    <text evidence="10">The sequence shown here is derived from an EMBL/GenBank/DDBJ whole genome shotgun (WGS) entry which is preliminary data.</text>
</comment>
<dbReference type="SUPFAM" id="SSF54001">
    <property type="entry name" value="Cysteine proteinases"/>
    <property type="match status" value="1"/>
</dbReference>
<feature type="region of interest" description="Disordered" evidence="7">
    <location>
        <begin position="373"/>
        <end position="433"/>
    </location>
</feature>
<reference evidence="10" key="1">
    <citation type="journal article" date="2022" name="New Phytol.">
        <title>Evolutionary transition to the ectomycorrhizal habit in the genomes of a hyperdiverse lineage of mushroom-forming fungi.</title>
        <authorList>
            <person name="Looney B."/>
            <person name="Miyauchi S."/>
            <person name="Morin E."/>
            <person name="Drula E."/>
            <person name="Courty P.E."/>
            <person name="Kohler A."/>
            <person name="Kuo A."/>
            <person name="LaButti K."/>
            <person name="Pangilinan J."/>
            <person name="Lipzen A."/>
            <person name="Riley R."/>
            <person name="Andreopoulos W."/>
            <person name="He G."/>
            <person name="Johnson J."/>
            <person name="Nolan M."/>
            <person name="Tritt A."/>
            <person name="Barry K.W."/>
            <person name="Grigoriev I.V."/>
            <person name="Nagy L.G."/>
            <person name="Hibbett D."/>
            <person name="Henrissat B."/>
            <person name="Matheny P.B."/>
            <person name="Labbe J."/>
            <person name="Martin F.M."/>
        </authorList>
    </citation>
    <scope>NUCLEOTIDE SEQUENCE</scope>
    <source>
        <strain evidence="10">BPL690</strain>
    </source>
</reference>